<dbReference type="PATRIC" id="fig|999431.4.peg.127"/>
<dbReference type="SUPFAM" id="SSF52540">
    <property type="entry name" value="P-loop containing nucleoside triphosphate hydrolases"/>
    <property type="match status" value="1"/>
</dbReference>
<keyword evidence="2" id="KW-0547">Nucleotide-binding</keyword>
<evidence type="ECO:0000256" key="1">
    <source>
        <dbReference type="ARBA" id="ARBA00006512"/>
    </source>
</evidence>
<dbReference type="AlphaFoldDB" id="M2BFH3"/>
<gene>
    <name evidence="6" type="ORF">HMPREF9725_00125</name>
</gene>
<evidence type="ECO:0000259" key="4">
    <source>
        <dbReference type="Pfam" id="PF03135"/>
    </source>
</evidence>
<evidence type="ECO:0000313" key="6">
    <source>
        <dbReference type="EMBL" id="EMB34586.1"/>
    </source>
</evidence>
<evidence type="ECO:0000256" key="2">
    <source>
        <dbReference type="ARBA" id="ARBA00022741"/>
    </source>
</evidence>
<keyword evidence="3" id="KW-0067">ATP-binding</keyword>
<sequence>MLKKIKDFFKSEKYVEGLDLTPYKNTKNLLSGYCPWSCMVADGVVLLKTGAIMRSFIFSCPDLGSSSAESINSVSWNFNNALKSLGTGWAVQFEVQRYKTKEYPGAIFDNEAAYIVDKCREANFKNYGEHFASSYYMTFTKELPSELKQKSSSFFFKRDGEDKENINTGAIRKEIDNFITVTTKIIGSLSSSLKVKALTSAETVSYLHTSVSLKWYGMNFPNHFIFIDKMITDEDIENSIPLKLGKNYIPIITVKDFPMETYPAIFDSLNAAEIEYRWSTRFISLDKSDAQKYIEKAVKRFYGSRKSAKQLVMEETMQVQSNLENQGAAAFQQDAQNAQEESLTDIFGFGFYASSLMVWDQDVDTAMDKARYLESIISSCGFASKIETQNSLKAYLSMQPGNLAANTRTFFVSTGNVSHIIPLSSIWEGMINNNHTKEVTGINVPLLTCSTRYGTPFFLNLNVNDVGHTIVLGPTGAGKSTLMNLLEIQMLKYPKSNVIIFDVDKSARGLTMAAGGIYVEPGGENNIAFQPLADLETNIDILWAAEFIECLLTVQNITVTPEMKLSINEALKLMKSLSVHERTLTSFNQYVNYVNPETGTNDIRVGISPYVLGGQYGNIFDADSTSMPLSKWTMIEMGSLMKLNDQAITPALMFLFKYVEKVWEGKKDEITLLVMDEFHVFLKNPIFVNQIGNWLMRLRKKNVWCLFATQNIASARKTEIAEILIQQCLTKIYLADETALTAGQKDGYRYFGLSDPEIAAIRHARMKHDYFYKSPLGARMFQLDLDKTQLSILTSDHEFLDLLEQKYGKNCEKPLVKEILEHNNINYEKFINK</sequence>
<dbReference type="Proteomes" id="UP000011708">
    <property type="component" value="Chromosome"/>
</dbReference>
<dbReference type="GO" id="GO:0005524">
    <property type="term" value="F:ATP binding"/>
    <property type="evidence" value="ECO:0007669"/>
    <property type="project" value="UniProtKB-KW"/>
</dbReference>
<feature type="domain" description="TraG P-loop" evidence="5">
    <location>
        <begin position="469"/>
        <end position="596"/>
    </location>
</feature>
<dbReference type="Gene3D" id="3.40.50.300">
    <property type="entry name" value="P-loop containing nucleotide triphosphate hydrolases"/>
    <property type="match status" value="2"/>
</dbReference>
<dbReference type="InterPro" id="IPR018145">
    <property type="entry name" value="CagE_TrbE_VirB_cntrl_dom"/>
</dbReference>
<dbReference type="InterPro" id="IPR043964">
    <property type="entry name" value="P-loop_TraG"/>
</dbReference>
<dbReference type="Pfam" id="PF03135">
    <property type="entry name" value="CagE_TrbE_VirB"/>
    <property type="match status" value="1"/>
</dbReference>
<dbReference type="InterPro" id="IPR027417">
    <property type="entry name" value="P-loop_NTPase"/>
</dbReference>
<protein>
    <submittedName>
        <fullName evidence="6">VirB4 family type IV secretion/conjugal transfer ATPase</fullName>
    </submittedName>
</protein>
<dbReference type="RefSeq" id="WP_002686842.1">
    <property type="nucleotide sequence ID" value="NZ_CM001794.1"/>
</dbReference>
<reference evidence="6" key="1">
    <citation type="submission" date="2012-01" db="EMBL/GenBank/DDBJ databases">
        <title>The Genome Sequence of Treponema denticola H1-T.</title>
        <authorList>
            <consortium name="The Broad Institute Genome Sequencing Platform"/>
            <person name="Earl A."/>
            <person name="Ward D."/>
            <person name="Feldgarden M."/>
            <person name="Gevers D."/>
            <person name="Blanton J.M."/>
            <person name="Fenno C.J."/>
            <person name="Baranova O.V."/>
            <person name="Mathney J."/>
            <person name="Dewhirst F.E."/>
            <person name="Izard J."/>
            <person name="Young S.K."/>
            <person name="Zeng Q."/>
            <person name="Gargeya S."/>
            <person name="Fitzgerald M."/>
            <person name="Haas B."/>
            <person name="Abouelleil A."/>
            <person name="Alvarado L."/>
            <person name="Arachchi H.M."/>
            <person name="Berlin A."/>
            <person name="Chapman S.B."/>
            <person name="Gearin G."/>
            <person name="Goldberg J."/>
            <person name="Griggs A."/>
            <person name="Gujja S."/>
            <person name="Hansen M."/>
            <person name="Heiman D."/>
            <person name="Howarth C."/>
            <person name="Larimer J."/>
            <person name="Lui A."/>
            <person name="MacDonald P.J.P."/>
            <person name="McCowen C."/>
            <person name="Montmayeur A."/>
            <person name="Murphy C."/>
            <person name="Neiman D."/>
            <person name="Pearson M."/>
            <person name="Priest M."/>
            <person name="Roberts A."/>
            <person name="Saif S."/>
            <person name="Shea T."/>
            <person name="Sisk P."/>
            <person name="Stolte C."/>
            <person name="Sykes S."/>
            <person name="Wortman J."/>
            <person name="Nusbaum C."/>
            <person name="Birren B."/>
        </authorList>
    </citation>
    <scope>NUCLEOTIDE SEQUENCE [LARGE SCALE GENOMIC DNA]</scope>
    <source>
        <strain evidence="6">H1-T</strain>
    </source>
</reference>
<dbReference type="HOGENOM" id="CLU_008341_1_0_12"/>
<dbReference type="EMBL" id="AGDW01000001">
    <property type="protein sequence ID" value="EMB34586.1"/>
    <property type="molecule type" value="Genomic_DNA"/>
</dbReference>
<dbReference type="Pfam" id="PF19044">
    <property type="entry name" value="P-loop_TraG"/>
    <property type="match status" value="1"/>
</dbReference>
<evidence type="ECO:0000259" key="5">
    <source>
        <dbReference type="Pfam" id="PF19044"/>
    </source>
</evidence>
<feature type="domain" description="CagE TrbE VirB component of type IV transporter system central" evidence="4">
    <location>
        <begin position="243"/>
        <end position="408"/>
    </location>
</feature>
<proteinExistence type="inferred from homology"/>
<comment type="similarity">
    <text evidence="1">Belongs to the TrbE/VirB4 family.</text>
</comment>
<accession>M2BFH3</accession>
<evidence type="ECO:0000256" key="3">
    <source>
        <dbReference type="ARBA" id="ARBA00022840"/>
    </source>
</evidence>
<dbReference type="CDD" id="cd00267">
    <property type="entry name" value="ABC_ATPase"/>
    <property type="match status" value="1"/>
</dbReference>
<dbReference type="PANTHER" id="PTHR30121:SF12">
    <property type="entry name" value="TYPE IV SECRETION SYSTEM PROTEIN CAGE"/>
    <property type="match status" value="1"/>
</dbReference>
<dbReference type="PANTHER" id="PTHR30121">
    <property type="entry name" value="UNCHARACTERIZED PROTEIN YJGR-RELATED"/>
    <property type="match status" value="1"/>
</dbReference>
<name>M2BFH3_TREDN</name>
<comment type="caution">
    <text evidence="6">The sequence shown here is derived from an EMBL/GenBank/DDBJ whole genome shotgun (WGS) entry which is preliminary data.</text>
</comment>
<organism evidence="6">
    <name type="scientific">Treponema denticola H1-T</name>
    <dbReference type="NCBI Taxonomy" id="999431"/>
    <lineage>
        <taxon>Bacteria</taxon>
        <taxon>Pseudomonadati</taxon>
        <taxon>Spirochaetota</taxon>
        <taxon>Spirochaetia</taxon>
        <taxon>Spirochaetales</taxon>
        <taxon>Treponemataceae</taxon>
        <taxon>Treponema</taxon>
    </lineage>
</organism>
<dbReference type="InterPro" id="IPR051162">
    <property type="entry name" value="T4SS_component"/>
</dbReference>